<proteinExistence type="predicted"/>
<evidence type="ECO:0000256" key="1">
    <source>
        <dbReference type="SAM" id="MobiDB-lite"/>
    </source>
</evidence>
<accession>X1JFL2</accession>
<gene>
    <name evidence="2" type="ORF">S03H2_47032</name>
</gene>
<dbReference type="EMBL" id="BARU01029577">
    <property type="protein sequence ID" value="GAH68533.1"/>
    <property type="molecule type" value="Genomic_DNA"/>
</dbReference>
<feature type="compositionally biased region" description="Basic and acidic residues" evidence="1">
    <location>
        <begin position="11"/>
        <end position="20"/>
    </location>
</feature>
<sequence>MTRGVALSAADTKDEPRGSALMREHGEVVARVCMALLGDADAVERALERVARDAGATIFEEGQDPLVRLMGFARAACATQLSKLPIRTTASWGGDAKPATERDQAR</sequence>
<protein>
    <submittedName>
        <fullName evidence="2">Uncharacterized protein</fullName>
    </submittedName>
</protein>
<feature type="non-terminal residue" evidence="2">
    <location>
        <position position="106"/>
    </location>
</feature>
<evidence type="ECO:0000313" key="2">
    <source>
        <dbReference type="EMBL" id="GAH68533.1"/>
    </source>
</evidence>
<name>X1JFL2_9ZZZZ</name>
<organism evidence="2">
    <name type="scientific">marine sediment metagenome</name>
    <dbReference type="NCBI Taxonomy" id="412755"/>
    <lineage>
        <taxon>unclassified sequences</taxon>
        <taxon>metagenomes</taxon>
        <taxon>ecological metagenomes</taxon>
    </lineage>
</organism>
<comment type="caution">
    <text evidence="2">The sequence shown here is derived from an EMBL/GenBank/DDBJ whole genome shotgun (WGS) entry which is preliminary data.</text>
</comment>
<reference evidence="2" key="1">
    <citation type="journal article" date="2014" name="Front. Microbiol.">
        <title>High frequency of phylogenetically diverse reductive dehalogenase-homologous genes in deep subseafloor sedimentary metagenomes.</title>
        <authorList>
            <person name="Kawai M."/>
            <person name="Futagami T."/>
            <person name="Toyoda A."/>
            <person name="Takaki Y."/>
            <person name="Nishi S."/>
            <person name="Hori S."/>
            <person name="Arai W."/>
            <person name="Tsubouchi T."/>
            <person name="Morono Y."/>
            <person name="Uchiyama I."/>
            <person name="Ito T."/>
            <person name="Fujiyama A."/>
            <person name="Inagaki F."/>
            <person name="Takami H."/>
        </authorList>
    </citation>
    <scope>NUCLEOTIDE SEQUENCE</scope>
    <source>
        <strain evidence="2">Expedition CK06-06</strain>
    </source>
</reference>
<dbReference type="AlphaFoldDB" id="X1JFL2"/>
<feature type="region of interest" description="Disordered" evidence="1">
    <location>
        <begin position="1"/>
        <end position="20"/>
    </location>
</feature>